<organism evidence="1 2">
    <name type="scientific">Trichoplax adhaerens</name>
    <name type="common">Trichoplax reptans</name>
    <dbReference type="NCBI Taxonomy" id="10228"/>
    <lineage>
        <taxon>Eukaryota</taxon>
        <taxon>Metazoa</taxon>
        <taxon>Placozoa</taxon>
        <taxon>Uniplacotomia</taxon>
        <taxon>Trichoplacea</taxon>
        <taxon>Trichoplacidae</taxon>
        <taxon>Trichoplax</taxon>
    </lineage>
</organism>
<dbReference type="AlphaFoldDB" id="B3SBK9"/>
<dbReference type="PRINTS" id="PR00413">
    <property type="entry name" value="HADHALOGNASE"/>
</dbReference>
<gene>
    <name evidence="1" type="ORF">TRIADDRAFT_32769</name>
</gene>
<dbReference type="Pfam" id="PF00702">
    <property type="entry name" value="Hydrolase"/>
    <property type="match status" value="1"/>
</dbReference>
<dbReference type="NCBIfam" id="TIGR02252">
    <property type="entry name" value="DREG-2"/>
    <property type="match status" value="1"/>
</dbReference>
<dbReference type="HOGENOM" id="CLU_045011_8_0_1"/>
<dbReference type="CTD" id="6758832"/>
<dbReference type="FunCoup" id="B3SBK9">
    <property type="interactions" value="692"/>
</dbReference>
<dbReference type="PANTHER" id="PTHR46191">
    <property type="match status" value="1"/>
</dbReference>
<dbReference type="RefSeq" id="XP_002117648.1">
    <property type="nucleotide sequence ID" value="XM_002117612.1"/>
</dbReference>
<dbReference type="SUPFAM" id="SSF56784">
    <property type="entry name" value="HAD-like"/>
    <property type="match status" value="1"/>
</dbReference>
<proteinExistence type="predicted"/>
<dbReference type="eggNOG" id="KOG3085">
    <property type="taxonomic scope" value="Eukaryota"/>
</dbReference>
<sequence>MPLRWIFFDATNTLFGVRSSAGEQYAEAIFKLFQIQMPPSTINRHFEIYWKQFNKTKPNFGQSSGITAKEWWHQLVTHTLSDSGLKCQSKIDTAFERLWTQYRSSPSWSVYPDVEPTLIKLKEKQLPLGIISNFDQRLHDLLPKLKLNHYFDKVITCVAAGHAKPDLGIFHYALRDLPDIPAHQCAYIGDSLEVDYYPAEKAGMISYLVQRQSDPNLTPNANNTLPTNVRTLKSLADILNYV</sequence>
<keyword evidence="2" id="KW-1185">Reference proteome</keyword>
<dbReference type="Gene3D" id="3.40.50.1000">
    <property type="entry name" value="HAD superfamily/HAD-like"/>
    <property type="match status" value="1"/>
</dbReference>
<dbReference type="Gene3D" id="1.10.150.720">
    <property type="entry name" value="Haloacid dehalogenase-like hydrolase"/>
    <property type="match status" value="1"/>
</dbReference>
<dbReference type="STRING" id="10228.B3SBK9"/>
<dbReference type="InterPro" id="IPR023214">
    <property type="entry name" value="HAD_sf"/>
</dbReference>
<dbReference type="InParanoid" id="B3SBK9"/>
<reference evidence="1 2" key="1">
    <citation type="journal article" date="2008" name="Nature">
        <title>The Trichoplax genome and the nature of placozoans.</title>
        <authorList>
            <person name="Srivastava M."/>
            <person name="Begovic E."/>
            <person name="Chapman J."/>
            <person name="Putnam N.H."/>
            <person name="Hellsten U."/>
            <person name="Kawashima T."/>
            <person name="Kuo A."/>
            <person name="Mitros T."/>
            <person name="Salamov A."/>
            <person name="Carpenter M.L."/>
            <person name="Signorovitch A.Y."/>
            <person name="Moreno M.A."/>
            <person name="Kamm K."/>
            <person name="Grimwood J."/>
            <person name="Schmutz J."/>
            <person name="Shapiro H."/>
            <person name="Grigoriev I.V."/>
            <person name="Buss L.W."/>
            <person name="Schierwater B."/>
            <person name="Dellaporta S.L."/>
            <person name="Rokhsar D.S."/>
        </authorList>
    </citation>
    <scope>NUCLEOTIDE SEQUENCE [LARGE SCALE GENOMIC DNA]</scope>
    <source>
        <strain evidence="1 2">Grell-BS-1999</strain>
    </source>
</reference>
<dbReference type="GO" id="GO:0005634">
    <property type="term" value="C:nucleus"/>
    <property type="evidence" value="ECO:0000318"/>
    <property type="project" value="GO_Central"/>
</dbReference>
<dbReference type="InterPro" id="IPR051828">
    <property type="entry name" value="HAD-like_hydrolase_domain"/>
</dbReference>
<dbReference type="OrthoDB" id="444127at2759"/>
<dbReference type="SFLD" id="SFLDG01129">
    <property type="entry name" value="C1.5:_HAD__Beta-PGM__Phosphata"/>
    <property type="match status" value="1"/>
</dbReference>
<dbReference type="GeneID" id="6758832"/>
<dbReference type="KEGG" id="tad:TRIADDRAFT_32769"/>
<dbReference type="OMA" id="WWRQLIA"/>
<dbReference type="EMBL" id="DS985265">
    <property type="protein sequence ID" value="EDV19906.1"/>
    <property type="molecule type" value="Genomic_DNA"/>
</dbReference>
<dbReference type="InterPro" id="IPR036412">
    <property type="entry name" value="HAD-like_sf"/>
</dbReference>
<accession>B3SBK9</accession>
<dbReference type="NCBIfam" id="TIGR01549">
    <property type="entry name" value="HAD-SF-IA-v1"/>
    <property type="match status" value="1"/>
</dbReference>
<dbReference type="InterPro" id="IPR006439">
    <property type="entry name" value="HAD-SF_hydro_IA"/>
</dbReference>
<dbReference type="PANTHER" id="PTHR46191:SF2">
    <property type="entry name" value="HALOACID DEHALOGENASE-LIKE HYDROLASE DOMAIN-CONTAINING PROTEIN 3"/>
    <property type="match status" value="1"/>
</dbReference>
<protein>
    <recommendedName>
        <fullName evidence="3">Haloacid dehalogenase-like hydrolase domain-containing protein 3</fullName>
    </recommendedName>
</protein>
<dbReference type="InterPro" id="IPR044924">
    <property type="entry name" value="HAD-SF_hydro_IA_REG-2-like_cap"/>
</dbReference>
<dbReference type="InterPro" id="IPR011949">
    <property type="entry name" value="HAD-SF_hydro_IA_REG-2-like"/>
</dbReference>
<dbReference type="PhylomeDB" id="B3SBK9"/>
<evidence type="ECO:0000313" key="2">
    <source>
        <dbReference type="Proteomes" id="UP000009022"/>
    </source>
</evidence>
<dbReference type="Proteomes" id="UP000009022">
    <property type="component" value="Unassembled WGS sequence"/>
</dbReference>
<dbReference type="SFLD" id="SFLDS00003">
    <property type="entry name" value="Haloacid_Dehalogenase"/>
    <property type="match status" value="1"/>
</dbReference>
<evidence type="ECO:0008006" key="3">
    <source>
        <dbReference type="Google" id="ProtNLM"/>
    </source>
</evidence>
<evidence type="ECO:0000313" key="1">
    <source>
        <dbReference type="EMBL" id="EDV19906.1"/>
    </source>
</evidence>
<name>B3SBK9_TRIAD</name>